<organism evidence="1 2">
    <name type="scientific">Dictyostelium firmibasis</name>
    <dbReference type="NCBI Taxonomy" id="79012"/>
    <lineage>
        <taxon>Eukaryota</taxon>
        <taxon>Amoebozoa</taxon>
        <taxon>Evosea</taxon>
        <taxon>Eumycetozoa</taxon>
        <taxon>Dictyostelia</taxon>
        <taxon>Dictyosteliales</taxon>
        <taxon>Dictyosteliaceae</taxon>
        <taxon>Dictyostelium</taxon>
    </lineage>
</organism>
<evidence type="ECO:0000313" key="1">
    <source>
        <dbReference type="EMBL" id="KAK5575039.1"/>
    </source>
</evidence>
<dbReference type="EMBL" id="JAVFKY010000006">
    <property type="protein sequence ID" value="KAK5575039.1"/>
    <property type="molecule type" value="Genomic_DNA"/>
</dbReference>
<dbReference type="Proteomes" id="UP001344447">
    <property type="component" value="Unassembled WGS sequence"/>
</dbReference>
<evidence type="ECO:0000313" key="2">
    <source>
        <dbReference type="Proteomes" id="UP001344447"/>
    </source>
</evidence>
<gene>
    <name evidence="1" type="ORF">RB653_010294</name>
</gene>
<dbReference type="Pfam" id="PF05710">
    <property type="entry name" value="Coiled"/>
    <property type="match status" value="1"/>
</dbReference>
<accession>A0AAN7TLB7</accession>
<protein>
    <submittedName>
        <fullName evidence="1">Uncharacterized protein</fullName>
    </submittedName>
</protein>
<dbReference type="InterPro" id="IPR008455">
    <property type="entry name" value="HssA/B-related"/>
</dbReference>
<keyword evidence="2" id="KW-1185">Reference proteome</keyword>
<name>A0AAN7TLB7_9MYCE</name>
<sequence>MAIFDSISSISNPTFSMSSSIARFDSFGSKGNNNSVACLDNGFNDGCAGRNTNIINIDINVGRRHRRRCC</sequence>
<reference evidence="1 2" key="1">
    <citation type="submission" date="2023-11" db="EMBL/GenBank/DDBJ databases">
        <title>Dfirmibasis_genome.</title>
        <authorList>
            <person name="Edelbroek B."/>
            <person name="Kjellin J."/>
            <person name="Jerlstrom-Hultqvist J."/>
            <person name="Soderbom F."/>
        </authorList>
    </citation>
    <scope>NUCLEOTIDE SEQUENCE [LARGE SCALE GENOMIC DNA]</scope>
    <source>
        <strain evidence="1 2">TNS-C-14</strain>
    </source>
</reference>
<comment type="caution">
    <text evidence="1">The sequence shown here is derived from an EMBL/GenBank/DDBJ whole genome shotgun (WGS) entry which is preliminary data.</text>
</comment>
<proteinExistence type="predicted"/>
<dbReference type="AlphaFoldDB" id="A0AAN7TLB7"/>